<evidence type="ECO:0000256" key="1">
    <source>
        <dbReference type="ARBA" id="ARBA00022679"/>
    </source>
</evidence>
<evidence type="ECO:0000259" key="6">
    <source>
        <dbReference type="Pfam" id="PF18085"/>
    </source>
</evidence>
<dbReference type="InterPro" id="IPR040999">
    <property type="entry name" value="Mak_N_cap"/>
</dbReference>
<evidence type="ECO:0000256" key="5">
    <source>
        <dbReference type="SAM" id="MobiDB-lite"/>
    </source>
</evidence>
<feature type="region of interest" description="Disordered" evidence="5">
    <location>
        <begin position="123"/>
        <end position="143"/>
    </location>
</feature>
<dbReference type="RefSeq" id="WP_208274168.1">
    <property type="nucleotide sequence ID" value="NZ_BAAAGM010000103.1"/>
</dbReference>
<name>A0ABS3RFV6_9ACTN</name>
<protein>
    <submittedName>
        <fullName evidence="7">1,4-alpha-glucan branching protein</fullName>
    </submittedName>
</protein>
<keyword evidence="8" id="KW-1185">Reference proteome</keyword>
<evidence type="ECO:0000313" key="8">
    <source>
        <dbReference type="Proteomes" id="UP000666915"/>
    </source>
</evidence>
<evidence type="ECO:0000256" key="2">
    <source>
        <dbReference type="ARBA" id="ARBA00022741"/>
    </source>
</evidence>
<proteinExistence type="predicted"/>
<accession>A0ABS3RFV6</accession>
<evidence type="ECO:0000256" key="3">
    <source>
        <dbReference type="ARBA" id="ARBA00022777"/>
    </source>
</evidence>
<sequence length="203" mass="21246">MAVVHDTTMTPGKLELLAGWLPRQPWYAGSGGELRKAGGFRLDDPAGEVGIEFMAVGEGGHVHLVPMSYRGAPLDGAEHALIGTSEHGVLGRRWLYDGVHDPVLQAQLVALLEGRAVAQAQSVSDMPEKTVESRYTGEPFPGGPAAVVNGPDGTELQIPGRPAVRVLRVLRPDADAAGAAGYVAGEWTSEDGGTVRGPLVIVD</sequence>
<keyword evidence="4" id="KW-0067">ATP-binding</keyword>
<reference evidence="7 8" key="1">
    <citation type="submission" date="2021-03" db="EMBL/GenBank/DDBJ databases">
        <authorList>
            <person name="Kanchanasin P."/>
            <person name="Saeng-In P."/>
            <person name="Phongsopitanun W."/>
            <person name="Yuki M."/>
            <person name="Kudo T."/>
            <person name="Ohkuma M."/>
            <person name="Tanasupawat S."/>
        </authorList>
    </citation>
    <scope>NUCLEOTIDE SEQUENCE [LARGE SCALE GENOMIC DNA]</scope>
    <source>
        <strain evidence="7 8">L46</strain>
    </source>
</reference>
<keyword evidence="1" id="KW-0808">Transferase</keyword>
<gene>
    <name evidence="7" type="ORF">J4557_47210</name>
</gene>
<keyword evidence="3" id="KW-0418">Kinase</keyword>
<dbReference type="Proteomes" id="UP000666915">
    <property type="component" value="Unassembled WGS sequence"/>
</dbReference>
<dbReference type="Pfam" id="PF18085">
    <property type="entry name" value="Mak_N_cap"/>
    <property type="match status" value="1"/>
</dbReference>
<feature type="domain" description="Maltokinase N-terminal cap" evidence="6">
    <location>
        <begin position="20"/>
        <end position="101"/>
    </location>
</feature>
<dbReference type="EMBL" id="JAGEOK010000062">
    <property type="protein sequence ID" value="MBO2445120.1"/>
    <property type="molecule type" value="Genomic_DNA"/>
</dbReference>
<organism evidence="7 8">
    <name type="scientific">Actinomadura nitritigenes</name>
    <dbReference type="NCBI Taxonomy" id="134602"/>
    <lineage>
        <taxon>Bacteria</taxon>
        <taxon>Bacillati</taxon>
        <taxon>Actinomycetota</taxon>
        <taxon>Actinomycetes</taxon>
        <taxon>Streptosporangiales</taxon>
        <taxon>Thermomonosporaceae</taxon>
        <taxon>Actinomadura</taxon>
    </lineage>
</organism>
<keyword evidence="2" id="KW-0547">Nucleotide-binding</keyword>
<comment type="caution">
    <text evidence="7">The sequence shown here is derived from an EMBL/GenBank/DDBJ whole genome shotgun (WGS) entry which is preliminary data.</text>
</comment>
<evidence type="ECO:0000256" key="4">
    <source>
        <dbReference type="ARBA" id="ARBA00022840"/>
    </source>
</evidence>
<evidence type="ECO:0000313" key="7">
    <source>
        <dbReference type="EMBL" id="MBO2445120.1"/>
    </source>
</evidence>